<evidence type="ECO:0000256" key="1">
    <source>
        <dbReference type="SAM" id="MobiDB-lite"/>
    </source>
</evidence>
<feature type="region of interest" description="Disordered" evidence="1">
    <location>
        <begin position="1"/>
        <end position="70"/>
    </location>
</feature>
<feature type="compositionally biased region" description="Pro residues" evidence="1">
    <location>
        <begin position="46"/>
        <end position="60"/>
    </location>
</feature>
<sequence>MSDLASVLRGARRIARGRSGPRLLPTFPGSPSAPAPQSAAPEPAWEQPPAPEPTPVPALAPGPATAVGRASLDDSHCLPARFVTIKVHQDSPTGFRIEGFEGGARTFGGQPSDGAVVAGYDPRRLRLRVEDLQERYSAIQPVEFIEDFNMWSLGNRRNALRRWLNDLRLRHSDLHVIIEDGTNLAIPWEAFRLQQPPDHGDLPCAGWLGAVLPVTRWTPWFGEYVGPSDLDQTIACEGGAIGYFERGLDSGGADLASLGDFLAGTPHVDENAFVAALGEPVPPGEKRPAMVYVGAHSEAGDDRARTSVGPFRLKTMMLYQDLPRISGGQTIVFVNACNSAEMFTVGHFGDDSLYGLPDFFLRMGAVGMIGTTSAIGVETAPLVLAEILRAAADDPQAPIPQLLSRLRAQADLALGPPPYTNRDIELAWRWIDTFNYVYYGHPLATLRLVSQRVP</sequence>
<name>A0A2I2L1R2_9ACTN</name>
<organism evidence="2 3">
    <name type="scientific">Frankia canadensis</name>
    <dbReference type="NCBI Taxonomy" id="1836972"/>
    <lineage>
        <taxon>Bacteria</taxon>
        <taxon>Bacillati</taxon>
        <taxon>Actinomycetota</taxon>
        <taxon>Actinomycetes</taxon>
        <taxon>Frankiales</taxon>
        <taxon>Frankiaceae</taxon>
        <taxon>Frankia</taxon>
    </lineage>
</organism>
<protein>
    <submittedName>
        <fullName evidence="2">Putative CHAT domain-containing protein</fullName>
    </submittedName>
</protein>
<dbReference type="AlphaFoldDB" id="A0A2I2L1R2"/>
<reference evidence="2 3" key="1">
    <citation type="submission" date="2017-06" db="EMBL/GenBank/DDBJ databases">
        <authorList>
            <person name="Kim H.J."/>
            <person name="Triplett B.A."/>
        </authorList>
    </citation>
    <scope>NUCLEOTIDE SEQUENCE [LARGE SCALE GENOMIC DNA]</scope>
    <source>
        <strain evidence="2">FRACA_ARgP5</strain>
    </source>
</reference>
<evidence type="ECO:0000313" key="2">
    <source>
        <dbReference type="EMBL" id="SNQ51848.1"/>
    </source>
</evidence>
<gene>
    <name evidence="2" type="ORF">FRACA_830011</name>
</gene>
<evidence type="ECO:0000313" key="3">
    <source>
        <dbReference type="Proteomes" id="UP000234331"/>
    </source>
</evidence>
<feature type="compositionally biased region" description="Low complexity" evidence="1">
    <location>
        <begin position="29"/>
        <end position="45"/>
    </location>
</feature>
<dbReference type="EMBL" id="FZMO01000551">
    <property type="protein sequence ID" value="SNQ51848.1"/>
    <property type="molecule type" value="Genomic_DNA"/>
</dbReference>
<accession>A0A2I2L1R2</accession>
<dbReference type="Proteomes" id="UP000234331">
    <property type="component" value="Unassembled WGS sequence"/>
</dbReference>
<keyword evidence="3" id="KW-1185">Reference proteome</keyword>
<proteinExistence type="predicted"/>